<dbReference type="InterPro" id="IPR026387">
    <property type="entry name" value="OMP_w_GlyGly"/>
</dbReference>
<feature type="chain" id="PRO_5018003023" evidence="1">
    <location>
        <begin position="21"/>
        <end position="211"/>
    </location>
</feature>
<dbReference type="Proteomes" id="UP000267187">
    <property type="component" value="Unassembled WGS sequence"/>
</dbReference>
<proteinExistence type="predicted"/>
<name>A0A3M0A6G0_9GAMM</name>
<dbReference type="EMBL" id="REFJ01000003">
    <property type="protein sequence ID" value="RMA80177.1"/>
    <property type="molecule type" value="Genomic_DNA"/>
</dbReference>
<organism evidence="2 3">
    <name type="scientific">Umboniibacter marinipuniceus</name>
    <dbReference type="NCBI Taxonomy" id="569599"/>
    <lineage>
        <taxon>Bacteria</taxon>
        <taxon>Pseudomonadati</taxon>
        <taxon>Pseudomonadota</taxon>
        <taxon>Gammaproteobacteria</taxon>
        <taxon>Cellvibrionales</taxon>
        <taxon>Cellvibrionaceae</taxon>
        <taxon>Umboniibacter</taxon>
    </lineage>
</organism>
<dbReference type="AlphaFoldDB" id="A0A3M0A6G0"/>
<evidence type="ECO:0000313" key="2">
    <source>
        <dbReference type="EMBL" id="RMA80177.1"/>
    </source>
</evidence>
<sequence length="211" mass="22795">MKKTLLLTAMLGLASTGVQADALALKFGGQGWLASAESGSFEADETSVAVWAAFEHPIPIIPNVKVRAYNFDSADNSLVLETADYLLYYELLDNPAITLDLGIGAHHIRSGEIGGVEFEGALPEVYAATRIPFFDRDEGLGFYAEGVAASLSDIKMTDIQAGLSYSFSLSAIDLHLMAGYRFTSYEYDGFDDLITADQDFDGATLGFEFDI</sequence>
<keyword evidence="3" id="KW-1185">Reference proteome</keyword>
<evidence type="ECO:0000256" key="1">
    <source>
        <dbReference type="SAM" id="SignalP"/>
    </source>
</evidence>
<gene>
    <name evidence="2" type="ORF">DFR27_1540</name>
</gene>
<dbReference type="NCBIfam" id="TIGR04219">
    <property type="entry name" value="OMP_w_GlyGly"/>
    <property type="match status" value="1"/>
</dbReference>
<evidence type="ECO:0000313" key="3">
    <source>
        <dbReference type="Proteomes" id="UP000267187"/>
    </source>
</evidence>
<dbReference type="OrthoDB" id="6708408at2"/>
<comment type="caution">
    <text evidence="2">The sequence shown here is derived from an EMBL/GenBank/DDBJ whole genome shotgun (WGS) entry which is preliminary data.</text>
</comment>
<keyword evidence="1" id="KW-0732">Signal</keyword>
<reference evidence="2 3" key="1">
    <citation type="submission" date="2018-10" db="EMBL/GenBank/DDBJ databases">
        <title>Genomic Encyclopedia of Type Strains, Phase IV (KMG-IV): sequencing the most valuable type-strain genomes for metagenomic binning, comparative biology and taxonomic classification.</title>
        <authorList>
            <person name="Goeker M."/>
        </authorList>
    </citation>
    <scope>NUCLEOTIDE SEQUENCE [LARGE SCALE GENOMIC DNA]</scope>
    <source>
        <strain evidence="2 3">DSM 25080</strain>
    </source>
</reference>
<dbReference type="RefSeq" id="WP_121876858.1">
    <property type="nucleotide sequence ID" value="NZ_REFJ01000003.1"/>
</dbReference>
<feature type="signal peptide" evidence="1">
    <location>
        <begin position="1"/>
        <end position="20"/>
    </location>
</feature>
<protein>
    <submittedName>
        <fullName evidence="2">Outer membrane protein</fullName>
    </submittedName>
</protein>
<accession>A0A3M0A6G0</accession>